<evidence type="ECO:0000313" key="5">
    <source>
        <dbReference type="WBParaSite" id="SRAE_X000189700.1"/>
    </source>
</evidence>
<dbReference type="WormBase" id="SRAE_X000189700">
    <property type="protein sequence ID" value="SRP11791"/>
    <property type="gene ID" value="WBGene00267474"/>
</dbReference>
<dbReference type="PANTHER" id="PTHR21523:SF38">
    <property type="entry name" value="MLT-TEN (MLT-10) RELATED"/>
    <property type="match status" value="1"/>
</dbReference>
<reference evidence="5" key="3">
    <citation type="submission" date="2020-12" db="UniProtKB">
        <authorList>
            <consortium name="WormBaseParasite"/>
        </authorList>
    </citation>
    <scope>IDENTIFICATION</scope>
</reference>
<dbReference type="PANTHER" id="PTHR21523">
    <property type="match status" value="1"/>
</dbReference>
<evidence type="ECO:0000313" key="4">
    <source>
        <dbReference type="Proteomes" id="UP000035682"/>
    </source>
</evidence>
<accession>A0A090MPU5</accession>
<feature type="region of interest" description="Disordered" evidence="2">
    <location>
        <begin position="581"/>
        <end position="609"/>
    </location>
</feature>
<gene>
    <name evidence="3 5 6" type="ORF">SRAE_X000189700</name>
</gene>
<dbReference type="WBParaSite" id="SRAE_X000189700.1">
    <property type="protein sequence ID" value="SRAE_X000189700.1"/>
    <property type="gene ID" value="WBGene00267474"/>
</dbReference>
<dbReference type="OMA" id="EDHPRIN"/>
<dbReference type="AlphaFoldDB" id="A0A090MPU5"/>
<keyword evidence="4" id="KW-1185">Reference proteome</keyword>
<reference evidence="3" key="1">
    <citation type="submission" date="2014-09" db="EMBL/GenBank/DDBJ databases">
        <authorList>
            <person name="Aslett A.Martin."/>
        </authorList>
    </citation>
    <scope>NUCLEOTIDE SEQUENCE</scope>
    <source>
        <strain evidence="3">ED321 Heterogonic</strain>
    </source>
</reference>
<dbReference type="EMBL" id="LN609397">
    <property type="protein sequence ID" value="CEF60157.1"/>
    <property type="molecule type" value="Genomic_DNA"/>
</dbReference>
<organism evidence="3">
    <name type="scientific">Strongyloides ratti</name>
    <name type="common">Parasitic roundworm</name>
    <dbReference type="NCBI Taxonomy" id="34506"/>
    <lineage>
        <taxon>Eukaryota</taxon>
        <taxon>Metazoa</taxon>
        <taxon>Ecdysozoa</taxon>
        <taxon>Nematoda</taxon>
        <taxon>Chromadorea</taxon>
        <taxon>Rhabditida</taxon>
        <taxon>Tylenchina</taxon>
        <taxon>Panagrolaimomorpha</taxon>
        <taxon>Strongyloidoidea</taxon>
        <taxon>Strongyloididae</taxon>
        <taxon>Strongyloides</taxon>
    </lineage>
</organism>
<feature type="compositionally biased region" description="Basic and acidic residues" evidence="2">
    <location>
        <begin position="584"/>
        <end position="597"/>
    </location>
</feature>
<sequence length="609" mass="70254">MKTKAEQLLSILPVKEKIIYNVCMNDAKKLSDAAKCIVSLINVRDRLKLINKSTKDNNINNMNKKLKNYINKINNKLKLKKVIIKVKKKNEHINNKYFFSNKYFETNNIIVQRPKRDLMKSMDNSLNLPNHLKNVVRLERYQEMRDYVKKYFDRITAENTKTLGKYCNPLITKTITDTEDPNKKISNTLDNIINLLNEFITSSKKFIFLSPKLFNIFPSCKVEKCDSSKKFLSPTLLSFYENDGLFSLPSLIKSSLSNNIEVNNWLNFLLEHTGGGKKLSKVMEEMEPKINEMEEIIYPNVLKMAELEQKNKKIYETFNKNQKYEINYYGYTFLSSDQMLFKYNSSGLSPTYYNMLTQMSREDHERRLEENLKELALNDFVFYNKSTIKSKNYLLNRFSRAANNSVNDPLDDYEGHHHSGFFNVFKPSAFLNVVGAPVIFETIVLSPHAFIGEILNPEFGMVNILSPRAFVATILSPNALFSRILQPGFFKTEILTPRALNSWILSPDMFIIDVLSPKMLEAKILSPELFVIKILSPKLLTANVASSENFAIVVLSPSILSPTIYGKDSMVVEILSPHLLSGSHESEENEHDKKKEEEEVNNTTTKMYI</sequence>
<evidence type="ECO:0000313" key="3">
    <source>
        <dbReference type="EMBL" id="CEF60157.1"/>
    </source>
</evidence>
<dbReference type="RefSeq" id="XP_024499367.1">
    <property type="nucleotide sequence ID" value="XM_024654141.1"/>
</dbReference>
<dbReference type="CTD" id="36384968"/>
<feature type="coiled-coil region" evidence="1">
    <location>
        <begin position="52"/>
        <end position="79"/>
    </location>
</feature>
<reference evidence="4" key="2">
    <citation type="submission" date="2014-09" db="EMBL/GenBank/DDBJ databases">
        <authorList>
            <person name="Martin A.A."/>
        </authorList>
    </citation>
    <scope>NUCLEOTIDE SEQUENCE</scope>
    <source>
        <strain evidence="4">ED321</strain>
    </source>
</reference>
<dbReference type="OrthoDB" id="5866216at2759"/>
<dbReference type="Proteomes" id="UP000035682">
    <property type="component" value="Unplaced"/>
</dbReference>
<dbReference type="GeneID" id="36384968"/>
<proteinExistence type="predicted"/>
<protein>
    <submittedName>
        <fullName evidence="3 5">Moulting cycle MLT-10-like protein family-containing protein</fullName>
    </submittedName>
</protein>
<keyword evidence="1" id="KW-0175">Coiled coil</keyword>
<evidence type="ECO:0000256" key="1">
    <source>
        <dbReference type="SAM" id="Coils"/>
    </source>
</evidence>
<evidence type="ECO:0000256" key="2">
    <source>
        <dbReference type="SAM" id="MobiDB-lite"/>
    </source>
</evidence>
<evidence type="ECO:0000313" key="6">
    <source>
        <dbReference type="WormBase" id="SRAE_X000189700"/>
    </source>
</evidence>
<name>A0A090MPU5_STRRB</name>